<protein>
    <submittedName>
        <fullName evidence="1">Uncharacterized protein</fullName>
    </submittedName>
</protein>
<reference evidence="1" key="1">
    <citation type="submission" date="2014-11" db="EMBL/GenBank/DDBJ databases">
        <authorList>
            <person name="Amaro Gonzalez C."/>
        </authorList>
    </citation>
    <scope>NUCLEOTIDE SEQUENCE</scope>
</reference>
<proteinExistence type="predicted"/>
<name>A0A0E9SB28_ANGAN</name>
<sequence length="22" mass="2453">MLGDRLVKIKVNPKWDACPGLV</sequence>
<dbReference type="AlphaFoldDB" id="A0A0E9SB28"/>
<accession>A0A0E9SB28</accession>
<evidence type="ECO:0000313" key="1">
    <source>
        <dbReference type="EMBL" id="JAH38422.1"/>
    </source>
</evidence>
<organism evidence="1">
    <name type="scientific">Anguilla anguilla</name>
    <name type="common">European freshwater eel</name>
    <name type="synonym">Muraena anguilla</name>
    <dbReference type="NCBI Taxonomy" id="7936"/>
    <lineage>
        <taxon>Eukaryota</taxon>
        <taxon>Metazoa</taxon>
        <taxon>Chordata</taxon>
        <taxon>Craniata</taxon>
        <taxon>Vertebrata</taxon>
        <taxon>Euteleostomi</taxon>
        <taxon>Actinopterygii</taxon>
        <taxon>Neopterygii</taxon>
        <taxon>Teleostei</taxon>
        <taxon>Anguilliformes</taxon>
        <taxon>Anguillidae</taxon>
        <taxon>Anguilla</taxon>
    </lineage>
</organism>
<dbReference type="EMBL" id="GBXM01070155">
    <property type="protein sequence ID" value="JAH38422.1"/>
    <property type="molecule type" value="Transcribed_RNA"/>
</dbReference>
<reference evidence="1" key="2">
    <citation type="journal article" date="2015" name="Fish Shellfish Immunol.">
        <title>Early steps in the European eel (Anguilla anguilla)-Vibrio vulnificus interaction in the gills: Role of the RtxA13 toxin.</title>
        <authorList>
            <person name="Callol A."/>
            <person name="Pajuelo D."/>
            <person name="Ebbesson L."/>
            <person name="Teles M."/>
            <person name="MacKenzie S."/>
            <person name="Amaro C."/>
        </authorList>
    </citation>
    <scope>NUCLEOTIDE SEQUENCE</scope>
</reference>